<dbReference type="EMBL" id="CAJVPM010002915">
    <property type="protein sequence ID" value="CAG8494578.1"/>
    <property type="molecule type" value="Genomic_DNA"/>
</dbReference>
<sequence>MGLCNSKIKGRRIKRSTTNDLSNDHGDDVENHVYSFPHDDEECDRIHLQHLIERYIWQGNFFSPIENLLNQAGTKVLDVGTGSGAWLLEMATKYSKSEFIGIDISQMQPDENIPPNAKFIQANVLERLPFNDNTFDFIFQRILFAGIPRNKWSSTIDELVRVLKPGGYLELAENDFQYNMMGLATRKIVDGLLILFHERGIDPTVCYKLQNYLEENKQLHNVHCEEKKYVDGQYSTKVYKLLFDDYSAVLTNIKPTLMNIIKVSSEEYDGLVNDMGKEVMESECFNMHVRVYAQKKA</sequence>
<accession>A0ACA9KXF6</accession>
<gene>
    <name evidence="1" type="ORF">SCALOS_LOCUS2976</name>
</gene>
<dbReference type="Proteomes" id="UP000789860">
    <property type="component" value="Unassembled WGS sequence"/>
</dbReference>
<protein>
    <submittedName>
        <fullName evidence="1">7869_t:CDS:1</fullName>
    </submittedName>
</protein>
<organism evidence="1 2">
    <name type="scientific">Scutellospora calospora</name>
    <dbReference type="NCBI Taxonomy" id="85575"/>
    <lineage>
        <taxon>Eukaryota</taxon>
        <taxon>Fungi</taxon>
        <taxon>Fungi incertae sedis</taxon>
        <taxon>Mucoromycota</taxon>
        <taxon>Glomeromycotina</taxon>
        <taxon>Glomeromycetes</taxon>
        <taxon>Diversisporales</taxon>
        <taxon>Gigasporaceae</taxon>
        <taxon>Scutellospora</taxon>
    </lineage>
</organism>
<proteinExistence type="predicted"/>
<evidence type="ECO:0000313" key="1">
    <source>
        <dbReference type="EMBL" id="CAG8494578.1"/>
    </source>
</evidence>
<reference evidence="1" key="1">
    <citation type="submission" date="2021-06" db="EMBL/GenBank/DDBJ databases">
        <authorList>
            <person name="Kallberg Y."/>
            <person name="Tangrot J."/>
            <person name="Rosling A."/>
        </authorList>
    </citation>
    <scope>NUCLEOTIDE SEQUENCE</scope>
    <source>
        <strain evidence="1">AU212A</strain>
    </source>
</reference>
<comment type="caution">
    <text evidence="1">The sequence shown here is derived from an EMBL/GenBank/DDBJ whole genome shotgun (WGS) entry which is preliminary data.</text>
</comment>
<keyword evidence="2" id="KW-1185">Reference proteome</keyword>
<evidence type="ECO:0000313" key="2">
    <source>
        <dbReference type="Proteomes" id="UP000789860"/>
    </source>
</evidence>
<name>A0ACA9KXF6_9GLOM</name>